<sequence length="331" mass="37489">MELHIPRCNQCQKKYGGLLCHACFVESPHASHKYTQVKVTSGVKPCHCGIMKSFKRKPTCNKHLAQKGILKSTRNIEINGYIIPVSPDGIPMVQLARKAKIGEDTLEMIADGIAERKKSRVTFLKHSLYGHPGYPPIPGSRRAEGLDPLEMAVEEIISSQERLSTVDRIPPWQAANYFTSQQKSSQESYENDMLYGFKRKENQPNKGLNFIDVVNQISEKTKTADRKRSSAYARVEQFNNAFFLDFKFKQRGPKRSTLESVCPRMARNSRSCSVVVTNSSTDSSLISSTNTSNSYSSNSTYNNRQASHLWTNYSNPLFDARPWHPMLESIR</sequence>
<protein>
    <recommendedName>
        <fullName evidence="4">UBR-type domain-containing protein</fullName>
    </recommendedName>
</protein>
<dbReference type="Pfam" id="PF02207">
    <property type="entry name" value="zf-UBR"/>
    <property type="match status" value="1"/>
</dbReference>
<evidence type="ECO:0000313" key="6">
    <source>
        <dbReference type="Proteomes" id="UP000001307"/>
    </source>
</evidence>
<organism evidence="5">
    <name type="scientific">Oikopleura dioica</name>
    <name type="common">Tunicate</name>
    <dbReference type="NCBI Taxonomy" id="34765"/>
    <lineage>
        <taxon>Eukaryota</taxon>
        <taxon>Metazoa</taxon>
        <taxon>Chordata</taxon>
        <taxon>Tunicata</taxon>
        <taxon>Appendicularia</taxon>
        <taxon>Copelata</taxon>
        <taxon>Oikopleuridae</taxon>
        <taxon>Oikopleura</taxon>
    </lineage>
</organism>
<dbReference type="Proteomes" id="UP000001307">
    <property type="component" value="Unassembled WGS sequence"/>
</dbReference>
<evidence type="ECO:0000256" key="3">
    <source>
        <dbReference type="ARBA" id="ARBA00022833"/>
    </source>
</evidence>
<gene>
    <name evidence="5" type="ORF">GSOID_T00002799001</name>
</gene>
<reference evidence="5" key="1">
    <citation type="journal article" date="2010" name="Science">
        <title>Plasticity of animal genome architecture unmasked by rapid evolution of a pelagic tunicate.</title>
        <authorList>
            <person name="Denoeud F."/>
            <person name="Henriet S."/>
            <person name="Mungpakdee S."/>
            <person name="Aury J.M."/>
            <person name="Da Silva C."/>
            <person name="Brinkmann H."/>
            <person name="Mikhaleva J."/>
            <person name="Olsen L.C."/>
            <person name="Jubin C."/>
            <person name="Canestro C."/>
            <person name="Bouquet J.M."/>
            <person name="Danks G."/>
            <person name="Poulain J."/>
            <person name="Campsteijn C."/>
            <person name="Adamski M."/>
            <person name="Cross I."/>
            <person name="Yadetie F."/>
            <person name="Muffato M."/>
            <person name="Louis A."/>
            <person name="Butcher S."/>
            <person name="Tsagkogeorga G."/>
            <person name="Konrad A."/>
            <person name="Singh S."/>
            <person name="Jensen M.F."/>
            <person name="Cong E.H."/>
            <person name="Eikeseth-Otteraa H."/>
            <person name="Noel B."/>
            <person name="Anthouard V."/>
            <person name="Porcel B.M."/>
            <person name="Kachouri-Lafond R."/>
            <person name="Nishino A."/>
            <person name="Ugolini M."/>
            <person name="Chourrout P."/>
            <person name="Nishida H."/>
            <person name="Aasland R."/>
            <person name="Huzurbazar S."/>
            <person name="Westhof E."/>
            <person name="Delsuc F."/>
            <person name="Lehrach H."/>
            <person name="Reinhardt R."/>
            <person name="Weissenbach J."/>
            <person name="Roy S.W."/>
            <person name="Artiguenave F."/>
            <person name="Postlethwait J.H."/>
            <person name="Manak J.R."/>
            <person name="Thompson E.M."/>
            <person name="Jaillon O."/>
            <person name="Du Pasquier L."/>
            <person name="Boudinot P."/>
            <person name="Liberles D.A."/>
            <person name="Volff J.N."/>
            <person name="Philippe H."/>
            <person name="Lenhard B."/>
            <person name="Roest Crollius H."/>
            <person name="Wincker P."/>
            <person name="Chourrout D."/>
        </authorList>
    </citation>
    <scope>NUCLEOTIDE SEQUENCE [LARGE SCALE GENOMIC DNA]</scope>
</reference>
<dbReference type="AlphaFoldDB" id="E4XSM8"/>
<accession>E4XSM8</accession>
<dbReference type="InterPro" id="IPR003126">
    <property type="entry name" value="Znf_UBR"/>
</dbReference>
<dbReference type="EMBL" id="FN653138">
    <property type="protein sequence ID" value="CBY12740.1"/>
    <property type="molecule type" value="Genomic_DNA"/>
</dbReference>
<feature type="domain" description="UBR-type" evidence="4">
    <location>
        <begin position="7"/>
        <end position="63"/>
    </location>
</feature>
<name>E4XSM8_OIKDI</name>
<evidence type="ECO:0000259" key="4">
    <source>
        <dbReference type="Pfam" id="PF02207"/>
    </source>
</evidence>
<dbReference type="InParanoid" id="E4XSM8"/>
<keyword evidence="1" id="KW-0479">Metal-binding</keyword>
<dbReference type="Gene3D" id="2.10.110.30">
    <property type="match status" value="1"/>
</dbReference>
<evidence type="ECO:0000256" key="1">
    <source>
        <dbReference type="ARBA" id="ARBA00022723"/>
    </source>
</evidence>
<keyword evidence="6" id="KW-1185">Reference proteome</keyword>
<dbReference type="OrthoDB" id="10380044at2759"/>
<keyword evidence="2" id="KW-0863">Zinc-finger</keyword>
<keyword evidence="3" id="KW-0862">Zinc</keyword>
<proteinExistence type="predicted"/>
<dbReference type="GO" id="GO:0008270">
    <property type="term" value="F:zinc ion binding"/>
    <property type="evidence" value="ECO:0007669"/>
    <property type="project" value="UniProtKB-KW"/>
</dbReference>
<evidence type="ECO:0000256" key="2">
    <source>
        <dbReference type="ARBA" id="ARBA00022771"/>
    </source>
</evidence>
<evidence type="ECO:0000313" key="5">
    <source>
        <dbReference type="EMBL" id="CBY12740.1"/>
    </source>
</evidence>